<dbReference type="Pfam" id="PF03732">
    <property type="entry name" value="Retrotrans_gag"/>
    <property type="match status" value="1"/>
</dbReference>
<organism evidence="2 3">
    <name type="scientific">Galendromus occidentalis</name>
    <name type="common">western predatory mite</name>
    <dbReference type="NCBI Taxonomy" id="34638"/>
    <lineage>
        <taxon>Eukaryota</taxon>
        <taxon>Metazoa</taxon>
        <taxon>Ecdysozoa</taxon>
        <taxon>Arthropoda</taxon>
        <taxon>Chelicerata</taxon>
        <taxon>Arachnida</taxon>
        <taxon>Acari</taxon>
        <taxon>Parasitiformes</taxon>
        <taxon>Mesostigmata</taxon>
        <taxon>Gamasina</taxon>
        <taxon>Phytoseioidea</taxon>
        <taxon>Phytoseiidae</taxon>
        <taxon>Typhlodrominae</taxon>
        <taxon>Galendromus</taxon>
    </lineage>
</organism>
<gene>
    <name evidence="3" type="primary">LOC108864787</name>
</gene>
<dbReference type="Proteomes" id="UP000694867">
    <property type="component" value="Unplaced"/>
</dbReference>
<dbReference type="AlphaFoldDB" id="A0AAJ7PAL8"/>
<dbReference type="KEGG" id="goe:108864787"/>
<evidence type="ECO:0000313" key="2">
    <source>
        <dbReference type="Proteomes" id="UP000694867"/>
    </source>
</evidence>
<name>A0AAJ7PAL8_9ACAR</name>
<keyword evidence="2" id="KW-1185">Reference proteome</keyword>
<proteinExistence type="predicted"/>
<evidence type="ECO:0000259" key="1">
    <source>
        <dbReference type="Pfam" id="PF03732"/>
    </source>
</evidence>
<reference evidence="3" key="1">
    <citation type="submission" date="2025-08" db="UniProtKB">
        <authorList>
            <consortium name="RefSeq"/>
        </authorList>
    </citation>
    <scope>IDENTIFICATION</scope>
</reference>
<evidence type="ECO:0000313" key="3">
    <source>
        <dbReference type="RefSeq" id="XP_018496517.1"/>
    </source>
</evidence>
<dbReference type="PANTHER" id="PTHR33198">
    <property type="entry name" value="ANK_REP_REGION DOMAIN-CONTAINING PROTEIN-RELATED"/>
    <property type="match status" value="1"/>
</dbReference>
<dbReference type="GeneID" id="108864787"/>
<dbReference type="RefSeq" id="XP_018496517.1">
    <property type="nucleotide sequence ID" value="XM_018641001.1"/>
</dbReference>
<accession>A0AAJ7PAL8</accession>
<dbReference type="InterPro" id="IPR005162">
    <property type="entry name" value="Retrotrans_gag_dom"/>
</dbReference>
<protein>
    <submittedName>
        <fullName evidence="3">Uncharacterized protein LOC108864787</fullName>
    </submittedName>
</protein>
<feature type="domain" description="Retrotransposon gag" evidence="1">
    <location>
        <begin position="37"/>
        <end position="113"/>
    </location>
</feature>
<dbReference type="PANTHER" id="PTHR33198:SF19">
    <property type="entry name" value="CCHC-TYPE DOMAIN-CONTAINING PROTEIN"/>
    <property type="match status" value="1"/>
</dbReference>
<sequence>MENFRTFLDARGDTASWPVTRRIAVLKHCLGAEGQAQYRAIEHQEATGDDDYEKAIDRLNRRFSSRKELAAARMDFFSREQHQGQSVREYVAALRRLANKCKFPMTADDAIISQLTVRTNNASVRKELLACKDNEHFEDAVAVAARAEINAKKAAEFGNNAARMTPTEAMVKRVVTRIRSGDC</sequence>